<evidence type="ECO:0000313" key="3">
    <source>
        <dbReference type="Proteomes" id="UP001285354"/>
    </source>
</evidence>
<sequence length="561" mass="61798">MITLKCSQSSPHPTEHPIYTYIDEGPPGNRPCLKHRPLLQLRQLVLAPRTSYKQTQFNSRNRHINAPIMAPLDSILEMSRLPEHYQSPLQQIIHFLTSEPTTTRLVKISHLQDIFQALADATESPDIPSSSSQTAPTREAMPTLLPRMCFPPAPVQSLPALTALPLSSKDQLPLCPDLPLPGRPSPDASTITSKPKPTFPNLPSTTPPTTLMPISSAATSPTASSLGSKNAASVETEEARPAKRHKTSDQTRAAGKSVEETTGISERAGQPCVPGAVDVFQKRLSQMEITEKRSNQIIVSHISAAFTNTLIQFFFDNTFGNPCRARILELVDQINNREGTAGSAIAIAQDKALDNRLLPEVQEFFSTFALYQAQERKLDLIHEIARTIRGFELYQAFMKLKEKAAGEDGEQLRAFLETQGLTTKQGRDIRSCILTYLTRMLKIDKEALSTQLQKHQGVYLLERQFGKGILVLLPKGAAGRIQKFGAQKMQHIIPVLFAALPEAVDVCRAAEYLIPYITSHTDIALTSLQAPRKACQPDLSLAETLAFFQHALKAPADAPSQ</sequence>
<keyword evidence="3" id="KW-1185">Reference proteome</keyword>
<gene>
    <name evidence="2" type="ORF">QTJ16_005156</name>
</gene>
<organism evidence="2 3">
    <name type="scientific">Diplocarpon rosae</name>
    <dbReference type="NCBI Taxonomy" id="946125"/>
    <lineage>
        <taxon>Eukaryota</taxon>
        <taxon>Fungi</taxon>
        <taxon>Dikarya</taxon>
        <taxon>Ascomycota</taxon>
        <taxon>Pezizomycotina</taxon>
        <taxon>Leotiomycetes</taxon>
        <taxon>Helotiales</taxon>
        <taxon>Drepanopezizaceae</taxon>
        <taxon>Diplocarpon</taxon>
    </lineage>
</organism>
<dbReference type="EMBL" id="JAUBYV010000007">
    <property type="protein sequence ID" value="KAK2625844.1"/>
    <property type="molecule type" value="Genomic_DNA"/>
</dbReference>
<protein>
    <submittedName>
        <fullName evidence="2">Uncharacterized protein</fullName>
    </submittedName>
</protein>
<name>A0AAD9SZ91_9HELO</name>
<dbReference type="AlphaFoldDB" id="A0AAD9SZ91"/>
<proteinExistence type="predicted"/>
<evidence type="ECO:0000256" key="1">
    <source>
        <dbReference type="SAM" id="MobiDB-lite"/>
    </source>
</evidence>
<accession>A0AAD9SZ91</accession>
<evidence type="ECO:0000313" key="2">
    <source>
        <dbReference type="EMBL" id="KAK2625844.1"/>
    </source>
</evidence>
<feature type="region of interest" description="Disordered" evidence="1">
    <location>
        <begin position="174"/>
        <end position="270"/>
    </location>
</feature>
<feature type="compositionally biased region" description="Low complexity" evidence="1">
    <location>
        <begin position="199"/>
        <end position="225"/>
    </location>
</feature>
<dbReference type="Proteomes" id="UP001285354">
    <property type="component" value="Unassembled WGS sequence"/>
</dbReference>
<comment type="caution">
    <text evidence="2">The sequence shown here is derived from an EMBL/GenBank/DDBJ whole genome shotgun (WGS) entry which is preliminary data.</text>
</comment>
<reference evidence="2" key="1">
    <citation type="submission" date="2023-06" db="EMBL/GenBank/DDBJ databases">
        <title>Draft genome of Marssonina rosae.</title>
        <authorList>
            <person name="Cheng Q."/>
        </authorList>
    </citation>
    <scope>NUCLEOTIDE SEQUENCE</scope>
    <source>
        <strain evidence="2">R4</strain>
    </source>
</reference>